<organism evidence="1 2">
    <name type="scientific">Candidatus Beckwithbacteria bacterium RBG_13_42_9</name>
    <dbReference type="NCBI Taxonomy" id="1797457"/>
    <lineage>
        <taxon>Bacteria</taxon>
        <taxon>Candidatus Beckwithiibacteriota</taxon>
    </lineage>
</organism>
<dbReference type="Proteomes" id="UP000177006">
    <property type="component" value="Unassembled WGS sequence"/>
</dbReference>
<dbReference type="AlphaFoldDB" id="A0A1F5E5I7"/>
<protein>
    <submittedName>
        <fullName evidence="1">Uncharacterized protein</fullName>
    </submittedName>
</protein>
<gene>
    <name evidence="1" type="ORF">A2160_06060</name>
</gene>
<evidence type="ECO:0000313" key="2">
    <source>
        <dbReference type="Proteomes" id="UP000177006"/>
    </source>
</evidence>
<name>A0A1F5E5I7_9BACT</name>
<dbReference type="EMBL" id="MEZK01000020">
    <property type="protein sequence ID" value="OGD62576.1"/>
    <property type="molecule type" value="Genomic_DNA"/>
</dbReference>
<sequence>MKQKIVIPELIWQQNPLFWSRQGSIAVEKKRANIFLGIGVASPRQLSQAIPFDELGFLLSAEFLKRKIPGAVVFCLIADQHAWLANQFNKKEAIKISLQQFGLISRVIANLNLEGWQFFQASKLFPKANPASYEALEERDISFFVKNHQVGIKIGWQFGQQSNIHKTDEAHFDSGSLQPFQALMIKPGMTLDPEKLHESPYLSSCKEKRIIFSLAENVREKLNNRACSKNQLAAFKNHLKKTVSLFEMMITKSPAKTPFETKIEMIIKKCLA</sequence>
<evidence type="ECO:0000313" key="1">
    <source>
        <dbReference type="EMBL" id="OGD62576.1"/>
    </source>
</evidence>
<proteinExistence type="predicted"/>
<comment type="caution">
    <text evidence="1">The sequence shown here is derived from an EMBL/GenBank/DDBJ whole genome shotgun (WGS) entry which is preliminary data.</text>
</comment>
<accession>A0A1F5E5I7</accession>
<reference evidence="1 2" key="1">
    <citation type="journal article" date="2016" name="Nat. Commun.">
        <title>Thousands of microbial genomes shed light on interconnected biogeochemical processes in an aquifer system.</title>
        <authorList>
            <person name="Anantharaman K."/>
            <person name="Brown C.T."/>
            <person name="Hug L.A."/>
            <person name="Sharon I."/>
            <person name="Castelle C.J."/>
            <person name="Probst A.J."/>
            <person name="Thomas B.C."/>
            <person name="Singh A."/>
            <person name="Wilkins M.J."/>
            <person name="Karaoz U."/>
            <person name="Brodie E.L."/>
            <person name="Williams K.H."/>
            <person name="Hubbard S.S."/>
            <person name="Banfield J.F."/>
        </authorList>
    </citation>
    <scope>NUCLEOTIDE SEQUENCE [LARGE SCALE GENOMIC DNA]</scope>
</reference>